<evidence type="ECO:0000256" key="5">
    <source>
        <dbReference type="SAM" id="Phobius"/>
    </source>
</evidence>
<keyword evidence="2 5" id="KW-0812">Transmembrane</keyword>
<dbReference type="GO" id="GO:0022857">
    <property type="term" value="F:transmembrane transporter activity"/>
    <property type="evidence" value="ECO:0007669"/>
    <property type="project" value="InterPro"/>
</dbReference>
<dbReference type="Proteomes" id="UP000319516">
    <property type="component" value="Unassembled WGS sequence"/>
</dbReference>
<dbReference type="EMBL" id="VFOP01000001">
    <property type="protein sequence ID" value="TQL50777.1"/>
    <property type="molecule type" value="Genomic_DNA"/>
</dbReference>
<protein>
    <submittedName>
        <fullName evidence="7">MFS transporter</fullName>
    </submittedName>
</protein>
<feature type="transmembrane region" description="Helical" evidence="5">
    <location>
        <begin position="306"/>
        <end position="326"/>
    </location>
</feature>
<feature type="transmembrane region" description="Helical" evidence="5">
    <location>
        <begin position="92"/>
        <end position="112"/>
    </location>
</feature>
<dbReference type="GO" id="GO:0005886">
    <property type="term" value="C:plasma membrane"/>
    <property type="evidence" value="ECO:0007669"/>
    <property type="project" value="UniProtKB-SubCell"/>
</dbReference>
<dbReference type="Pfam" id="PF07690">
    <property type="entry name" value="MFS_1"/>
    <property type="match status" value="1"/>
</dbReference>
<gene>
    <name evidence="7" type="ORF">FB467_1894</name>
</gene>
<dbReference type="SUPFAM" id="SSF103473">
    <property type="entry name" value="MFS general substrate transporter"/>
    <property type="match status" value="1"/>
</dbReference>
<feature type="transmembrane region" description="Helical" evidence="5">
    <location>
        <begin position="274"/>
        <end position="294"/>
    </location>
</feature>
<dbReference type="Gene3D" id="1.20.1250.20">
    <property type="entry name" value="MFS general substrate transporter like domains"/>
    <property type="match status" value="1"/>
</dbReference>
<accession>A0A542YRU6</accession>
<feature type="transmembrane region" description="Helical" evidence="5">
    <location>
        <begin position="32"/>
        <end position="54"/>
    </location>
</feature>
<feature type="transmembrane region" description="Helical" evidence="5">
    <location>
        <begin position="119"/>
        <end position="141"/>
    </location>
</feature>
<dbReference type="InterPro" id="IPR011701">
    <property type="entry name" value="MFS"/>
</dbReference>
<keyword evidence="4 5" id="KW-0472">Membrane</keyword>
<evidence type="ECO:0000256" key="2">
    <source>
        <dbReference type="ARBA" id="ARBA00022692"/>
    </source>
</evidence>
<evidence type="ECO:0000256" key="4">
    <source>
        <dbReference type="ARBA" id="ARBA00023136"/>
    </source>
</evidence>
<dbReference type="PANTHER" id="PTHR23501:SF154">
    <property type="entry name" value="MULTIDRUG-EFFLUX TRANSPORTER RV1634-RELATED"/>
    <property type="match status" value="1"/>
</dbReference>
<dbReference type="AlphaFoldDB" id="A0A542YRU6"/>
<dbReference type="InterPro" id="IPR036259">
    <property type="entry name" value="MFS_trans_sf"/>
</dbReference>
<feature type="transmembrane region" description="Helical" evidence="5">
    <location>
        <begin position="209"/>
        <end position="228"/>
    </location>
</feature>
<evidence type="ECO:0000256" key="3">
    <source>
        <dbReference type="ARBA" id="ARBA00022989"/>
    </source>
</evidence>
<comment type="caution">
    <text evidence="7">The sequence shown here is derived from an EMBL/GenBank/DDBJ whole genome shotgun (WGS) entry which is preliminary data.</text>
</comment>
<sequence>MLSVELVAAMQTYVTGTITPLMAADLGAQQHYGLLVAAVQAGLFLTMPLGAALLSRWSAATMLSWLTPVVVLGGVVSALAPTFPVFLAGRVLAALASGALMTVGMSALVTALPESWRRGVLAGYAMVWLVASLVGPLYAGWTAAVIGWRWALVAYLPLLLVARAVVISRLRRLDRAGQDGDRPLGVIPAIALAAGITLVSLAGPSWPSLVVAAVGTVVVITASGRILPAGVLTARRGRPSGVLVVAVLCGSYFGAQAIVAITAHDLLGRGAGSIAVLLGAGGAGWSVMGAVCSRWPARGEAFTRRVAVGTGCLAVGAAVLAVSLLPGTEALAVADVRWWLHLLGWTLCGVGMGTCYVDTLNRVLDEPEVPDGIATSEAAQALVMSEVIGTALITTATASALAWVAVLPAERTAYSAVVYGGLGALALLLVPLSRRA</sequence>
<feature type="transmembrane region" description="Helical" evidence="5">
    <location>
        <begin position="66"/>
        <end position="86"/>
    </location>
</feature>
<feature type="transmembrane region" description="Helical" evidence="5">
    <location>
        <begin position="338"/>
        <end position="357"/>
    </location>
</feature>
<organism evidence="7 8">
    <name type="scientific">Ornithinicoccus hortensis</name>
    <dbReference type="NCBI Taxonomy" id="82346"/>
    <lineage>
        <taxon>Bacteria</taxon>
        <taxon>Bacillati</taxon>
        <taxon>Actinomycetota</taxon>
        <taxon>Actinomycetes</taxon>
        <taxon>Micrococcales</taxon>
        <taxon>Intrasporangiaceae</taxon>
        <taxon>Ornithinicoccus</taxon>
    </lineage>
</organism>
<dbReference type="InterPro" id="IPR020846">
    <property type="entry name" value="MFS_dom"/>
</dbReference>
<feature type="transmembrane region" description="Helical" evidence="5">
    <location>
        <begin position="186"/>
        <end position="203"/>
    </location>
</feature>
<name>A0A542YRU6_9MICO</name>
<feature type="transmembrane region" description="Helical" evidence="5">
    <location>
        <begin position="240"/>
        <end position="262"/>
    </location>
</feature>
<evidence type="ECO:0000259" key="6">
    <source>
        <dbReference type="PROSITE" id="PS50850"/>
    </source>
</evidence>
<keyword evidence="3 5" id="KW-1133">Transmembrane helix</keyword>
<feature type="transmembrane region" description="Helical" evidence="5">
    <location>
        <begin position="412"/>
        <end position="432"/>
    </location>
</feature>
<proteinExistence type="predicted"/>
<evidence type="ECO:0000313" key="7">
    <source>
        <dbReference type="EMBL" id="TQL50777.1"/>
    </source>
</evidence>
<comment type="subcellular location">
    <subcellularLocation>
        <location evidence="1">Cell membrane</location>
        <topology evidence="1">Multi-pass membrane protein</topology>
    </subcellularLocation>
</comment>
<feature type="domain" description="Major facilitator superfamily (MFS) profile" evidence="6">
    <location>
        <begin position="1"/>
        <end position="436"/>
    </location>
</feature>
<feature type="transmembrane region" description="Helical" evidence="5">
    <location>
        <begin position="147"/>
        <end position="166"/>
    </location>
</feature>
<dbReference type="PROSITE" id="PS50850">
    <property type="entry name" value="MFS"/>
    <property type="match status" value="1"/>
</dbReference>
<keyword evidence="8" id="KW-1185">Reference proteome</keyword>
<evidence type="ECO:0000313" key="8">
    <source>
        <dbReference type="Proteomes" id="UP000319516"/>
    </source>
</evidence>
<dbReference type="PANTHER" id="PTHR23501">
    <property type="entry name" value="MAJOR FACILITATOR SUPERFAMILY"/>
    <property type="match status" value="1"/>
</dbReference>
<feature type="transmembrane region" description="Helical" evidence="5">
    <location>
        <begin position="387"/>
        <end position="406"/>
    </location>
</feature>
<reference evidence="7 8" key="1">
    <citation type="submission" date="2019-06" db="EMBL/GenBank/DDBJ databases">
        <title>Sequencing the genomes of 1000 actinobacteria strains.</title>
        <authorList>
            <person name="Klenk H.-P."/>
        </authorList>
    </citation>
    <scope>NUCLEOTIDE SEQUENCE [LARGE SCALE GENOMIC DNA]</scope>
    <source>
        <strain evidence="7 8">DSM 12335</strain>
    </source>
</reference>
<evidence type="ECO:0000256" key="1">
    <source>
        <dbReference type="ARBA" id="ARBA00004651"/>
    </source>
</evidence>